<feature type="transmembrane region" description="Helical" evidence="14">
    <location>
        <begin position="133"/>
        <end position="153"/>
    </location>
</feature>
<feature type="transmembrane region" description="Helical" evidence="14">
    <location>
        <begin position="191"/>
        <end position="213"/>
    </location>
</feature>
<dbReference type="PANTHER" id="PTHR46915">
    <property type="entry name" value="UBIQUITIN-LIKE PROTEASE 4-RELATED"/>
    <property type="match status" value="1"/>
</dbReference>
<comment type="subcellular location">
    <subcellularLocation>
        <location evidence="1">Endomembrane system</location>
        <topology evidence="1">Multi-pass membrane protein</topology>
    </subcellularLocation>
</comment>
<dbReference type="GO" id="GO:0006508">
    <property type="term" value="P:proteolysis"/>
    <property type="evidence" value="ECO:0007669"/>
    <property type="project" value="UniProtKB-KW"/>
</dbReference>
<dbReference type="Gene3D" id="1.20.1280.290">
    <property type="match status" value="2"/>
</dbReference>
<keyword evidence="4" id="KW-0813">Transport</keyword>
<evidence type="ECO:0000256" key="8">
    <source>
        <dbReference type="ARBA" id="ARBA00022737"/>
    </source>
</evidence>
<dbReference type="FunFam" id="1.20.1280.290:FF:000002">
    <property type="entry name" value="Bidirectional sugar transporter SWEET"/>
    <property type="match status" value="1"/>
</dbReference>
<protein>
    <recommendedName>
        <fullName evidence="15">Ubiquitin-like protease family profile domain-containing protein</fullName>
    </recommendedName>
</protein>
<evidence type="ECO:0000256" key="5">
    <source>
        <dbReference type="ARBA" id="ARBA00022597"/>
    </source>
</evidence>
<dbReference type="GO" id="GO:0016926">
    <property type="term" value="P:protein desumoylation"/>
    <property type="evidence" value="ECO:0007669"/>
    <property type="project" value="UniProtKB-ARBA"/>
</dbReference>
<dbReference type="GO" id="GO:0012505">
    <property type="term" value="C:endomembrane system"/>
    <property type="evidence" value="ECO:0007669"/>
    <property type="project" value="UniProtKB-SubCell"/>
</dbReference>
<dbReference type="FunFam" id="1.20.1280.290:FF:000001">
    <property type="entry name" value="Bidirectional sugar transporter SWEET"/>
    <property type="match status" value="1"/>
</dbReference>
<evidence type="ECO:0000256" key="11">
    <source>
        <dbReference type="ARBA" id="ARBA00022989"/>
    </source>
</evidence>
<organism evidence="16 17">
    <name type="scientific">Stephania yunnanensis</name>
    <dbReference type="NCBI Taxonomy" id="152371"/>
    <lineage>
        <taxon>Eukaryota</taxon>
        <taxon>Viridiplantae</taxon>
        <taxon>Streptophyta</taxon>
        <taxon>Embryophyta</taxon>
        <taxon>Tracheophyta</taxon>
        <taxon>Spermatophyta</taxon>
        <taxon>Magnoliopsida</taxon>
        <taxon>Ranunculales</taxon>
        <taxon>Menispermaceae</taxon>
        <taxon>Menispermoideae</taxon>
        <taxon>Cissampelideae</taxon>
        <taxon>Stephania</taxon>
    </lineage>
</organism>
<dbReference type="InterPro" id="IPR003653">
    <property type="entry name" value="Peptidase_C48_C"/>
</dbReference>
<keyword evidence="5" id="KW-0762">Sugar transport</keyword>
<dbReference type="PROSITE" id="PS50600">
    <property type="entry name" value="ULP_PROTEASE"/>
    <property type="match status" value="1"/>
</dbReference>
<evidence type="ECO:0000256" key="14">
    <source>
        <dbReference type="SAM" id="Phobius"/>
    </source>
</evidence>
<dbReference type="SUPFAM" id="SSF54001">
    <property type="entry name" value="Cysteine proteinases"/>
    <property type="match status" value="1"/>
</dbReference>
<evidence type="ECO:0000256" key="7">
    <source>
        <dbReference type="ARBA" id="ARBA00022692"/>
    </source>
</evidence>
<dbReference type="AlphaFoldDB" id="A0AAP0FKK5"/>
<comment type="similarity">
    <text evidence="2">Belongs to the peptidase C48 family.</text>
</comment>
<name>A0AAP0FKK5_9MAGN</name>
<dbReference type="GO" id="GO:0016020">
    <property type="term" value="C:membrane"/>
    <property type="evidence" value="ECO:0007669"/>
    <property type="project" value="InterPro"/>
</dbReference>
<keyword evidence="12 14" id="KW-0472">Membrane</keyword>
<keyword evidence="17" id="KW-1185">Reference proteome</keyword>
<proteinExistence type="inferred from homology"/>
<keyword evidence="8" id="KW-0677">Repeat</keyword>
<evidence type="ECO:0000256" key="4">
    <source>
        <dbReference type="ARBA" id="ARBA00022448"/>
    </source>
</evidence>
<reference evidence="16 17" key="1">
    <citation type="submission" date="2024-01" db="EMBL/GenBank/DDBJ databases">
        <title>Genome assemblies of Stephania.</title>
        <authorList>
            <person name="Yang L."/>
        </authorList>
    </citation>
    <scope>NUCLEOTIDE SEQUENCE [LARGE SCALE GENOMIC DNA]</scope>
    <source>
        <strain evidence="16">YNDBR</strain>
        <tissue evidence="16">Leaf</tissue>
    </source>
</reference>
<dbReference type="GO" id="GO:0008234">
    <property type="term" value="F:cysteine-type peptidase activity"/>
    <property type="evidence" value="ECO:0007669"/>
    <property type="project" value="UniProtKB-KW"/>
</dbReference>
<evidence type="ECO:0000259" key="15">
    <source>
        <dbReference type="PROSITE" id="PS50600"/>
    </source>
</evidence>
<feature type="compositionally biased region" description="Basic and acidic residues" evidence="13">
    <location>
        <begin position="895"/>
        <end position="905"/>
    </location>
</feature>
<feature type="transmembrane region" description="Helical" evidence="14">
    <location>
        <begin position="249"/>
        <end position="266"/>
    </location>
</feature>
<keyword evidence="7 14" id="KW-0812">Transmembrane</keyword>
<evidence type="ECO:0000256" key="9">
    <source>
        <dbReference type="ARBA" id="ARBA00022801"/>
    </source>
</evidence>
<feature type="transmembrane region" description="Helical" evidence="14">
    <location>
        <begin position="6"/>
        <end position="34"/>
    </location>
</feature>
<keyword evidence="10" id="KW-0788">Thiol protease</keyword>
<comment type="caution">
    <text evidence="16">The sequence shown here is derived from an EMBL/GenBank/DDBJ whole genome shotgun (WGS) entry which is preliminary data.</text>
</comment>
<dbReference type="Gene3D" id="3.40.395.10">
    <property type="entry name" value="Adenoviral Proteinase, Chain A"/>
    <property type="match status" value="1"/>
</dbReference>
<evidence type="ECO:0000256" key="6">
    <source>
        <dbReference type="ARBA" id="ARBA00022670"/>
    </source>
</evidence>
<evidence type="ECO:0000256" key="3">
    <source>
        <dbReference type="ARBA" id="ARBA00007809"/>
    </source>
</evidence>
<keyword evidence="11 14" id="KW-1133">Transmembrane helix</keyword>
<evidence type="ECO:0000256" key="1">
    <source>
        <dbReference type="ARBA" id="ARBA00004127"/>
    </source>
</evidence>
<dbReference type="EMBL" id="JBBNAF010000010">
    <property type="protein sequence ID" value="KAK9108032.1"/>
    <property type="molecule type" value="Genomic_DNA"/>
</dbReference>
<feature type="domain" description="Ubiquitin-like protease family profile" evidence="15">
    <location>
        <begin position="587"/>
        <end position="833"/>
    </location>
</feature>
<evidence type="ECO:0000256" key="12">
    <source>
        <dbReference type="ARBA" id="ARBA00023136"/>
    </source>
</evidence>
<sequence length="912" mass="104887">MMNHDAIRNVIGIIGNVVSFCLFASPLPTFFTIVKKAAVEDFSPNPYLAALINCLMWVFYGLPFVHPHSILVVTINGIGGIMELGYIVIYIIYANRKQRWYVIKVLVIEVLFTCLVVGLTLGLCHTYKTRSLVVGIIALIFNICMYGMPLDIVRLVIRTRSVEYMPLYLSLANFLNGCIWVAFALLRFDLFIMVSNGAGAILGAVQLAVYATYSKNPERDNKRHGWPEVLNMLLFSTSNVSRLLRFTRFDFIAAIAAASIAIWSAILTRTDTLGFVSSKIEFRVSMMDRCSAIALVVVVVVKPFTTLFFDSERLFGKSLDSESDEWREVVQLKLGFGGFVMEEKKMKKGPLEIDQSSWNAILSSKDDSPPPEIEVIGRKQRHHQQQQYVPEKANDIELMADHELNEKIKRLRQSKEFLSRLPDRGVKLVANLKLHEDEMKRRIDERLKKDAECQPSAVSDSLYISGQDNCLRSEKTTIQASSQPSFAKRFYDKLEEKEQNLCQRENNDTEKTKVAFQRSSFQCPTSCSIGRRKNGGDEKAISCSSFYRTMPNGNSSNFAIERSKASEGQTNINLRKRKSSKQTHTVVLVDEEDSQPTQETEQEDRPVAWKETKVYYPSRYLQRPISATGKSRSNCYFFNTYFYEKLKEAVTYKVWHTRLSAIMESIDSVHQARGAEGSMKRQAHTAHNRNLCNCCGQGHVGDDEATFYVKFRRWWKGIDIFQKAYILLPIHESLHWSLAIICISAEEDESGPIILHLDSLGYHVSAHIFENVKRFLVKEWEYLKNQVDHTHPPIPEKIWKRLPRRIEGKPIKVPQQRNDYDCGVFVLYYMERFIEEAPERLRREDLYNIFKSQWFKPEEASRLRGRIRKLLEEEFQNASIQNISRESSPASSDDSPQRCDRDAGDSKWTFVE</sequence>
<dbReference type="InterPro" id="IPR038765">
    <property type="entry name" value="Papain-like_cys_pep_sf"/>
</dbReference>
<keyword evidence="9" id="KW-0378">Hydrolase</keyword>
<evidence type="ECO:0000256" key="2">
    <source>
        <dbReference type="ARBA" id="ARBA00005234"/>
    </source>
</evidence>
<accession>A0AAP0FKK5</accession>
<dbReference type="InterPro" id="IPR004316">
    <property type="entry name" value="SWEET_rpt"/>
</dbReference>
<dbReference type="PANTHER" id="PTHR46915:SF2">
    <property type="entry name" value="UBIQUITIN-LIKE PROTEASE 4"/>
    <property type="match status" value="1"/>
</dbReference>
<evidence type="ECO:0000256" key="13">
    <source>
        <dbReference type="SAM" id="MobiDB-lite"/>
    </source>
</evidence>
<keyword evidence="6" id="KW-0645">Protease</keyword>
<evidence type="ECO:0000313" key="16">
    <source>
        <dbReference type="EMBL" id="KAK9108032.1"/>
    </source>
</evidence>
<feature type="transmembrane region" description="Helical" evidence="14">
    <location>
        <begin position="70"/>
        <end position="93"/>
    </location>
</feature>
<evidence type="ECO:0000313" key="17">
    <source>
        <dbReference type="Proteomes" id="UP001420932"/>
    </source>
</evidence>
<dbReference type="Pfam" id="PF02902">
    <property type="entry name" value="Peptidase_C48"/>
    <property type="match status" value="1"/>
</dbReference>
<feature type="transmembrane region" description="Helical" evidence="14">
    <location>
        <begin position="165"/>
        <end position="185"/>
    </location>
</feature>
<dbReference type="Proteomes" id="UP001420932">
    <property type="component" value="Unassembled WGS sequence"/>
</dbReference>
<gene>
    <name evidence="16" type="ORF">Syun_024043</name>
</gene>
<dbReference type="Pfam" id="PF03083">
    <property type="entry name" value="MtN3_slv"/>
    <property type="match status" value="2"/>
</dbReference>
<evidence type="ECO:0000256" key="10">
    <source>
        <dbReference type="ARBA" id="ARBA00022807"/>
    </source>
</evidence>
<feature type="region of interest" description="Disordered" evidence="13">
    <location>
        <begin position="880"/>
        <end position="912"/>
    </location>
</feature>
<comment type="similarity">
    <text evidence="3">Belongs to the SWEET sugar transporter family.</text>
</comment>
<feature type="transmembrane region" description="Helical" evidence="14">
    <location>
        <begin position="100"/>
        <end position="121"/>
    </location>
</feature>